<keyword evidence="1" id="KW-0472">Membrane</keyword>
<accession>A0ABN2BB63</accession>
<dbReference type="EMBL" id="BAAANV010000025">
    <property type="protein sequence ID" value="GAA1537614.1"/>
    <property type="molecule type" value="Genomic_DNA"/>
</dbReference>
<organism evidence="2 3">
    <name type="scientific">Dermacoccus barathri</name>
    <dbReference type="NCBI Taxonomy" id="322601"/>
    <lineage>
        <taxon>Bacteria</taxon>
        <taxon>Bacillati</taxon>
        <taxon>Actinomycetota</taxon>
        <taxon>Actinomycetes</taxon>
        <taxon>Micrococcales</taxon>
        <taxon>Dermacoccaceae</taxon>
        <taxon>Dermacoccus</taxon>
    </lineage>
</organism>
<proteinExistence type="predicted"/>
<dbReference type="Proteomes" id="UP001501288">
    <property type="component" value="Unassembled WGS sequence"/>
</dbReference>
<comment type="caution">
    <text evidence="2">The sequence shown here is derived from an EMBL/GenBank/DDBJ whole genome shotgun (WGS) entry which is preliminary data.</text>
</comment>
<evidence type="ECO:0000313" key="3">
    <source>
        <dbReference type="Proteomes" id="UP001501288"/>
    </source>
</evidence>
<gene>
    <name evidence="2" type="ORF">GCM10009762_09160</name>
</gene>
<feature type="transmembrane region" description="Helical" evidence="1">
    <location>
        <begin position="20"/>
        <end position="43"/>
    </location>
</feature>
<evidence type="ECO:0000313" key="2">
    <source>
        <dbReference type="EMBL" id="GAA1537614.1"/>
    </source>
</evidence>
<keyword evidence="3" id="KW-1185">Reference proteome</keyword>
<protein>
    <submittedName>
        <fullName evidence="2">Uncharacterized protein</fullName>
    </submittedName>
</protein>
<keyword evidence="1" id="KW-1133">Transmembrane helix</keyword>
<name>A0ABN2BB63_9MICO</name>
<evidence type="ECO:0000256" key="1">
    <source>
        <dbReference type="SAM" id="Phobius"/>
    </source>
</evidence>
<keyword evidence="1" id="KW-0812">Transmembrane</keyword>
<reference evidence="2 3" key="1">
    <citation type="journal article" date="2019" name="Int. J. Syst. Evol. Microbiol.">
        <title>The Global Catalogue of Microorganisms (GCM) 10K type strain sequencing project: providing services to taxonomists for standard genome sequencing and annotation.</title>
        <authorList>
            <consortium name="The Broad Institute Genomics Platform"/>
            <consortium name="The Broad Institute Genome Sequencing Center for Infectious Disease"/>
            <person name="Wu L."/>
            <person name="Ma J."/>
        </authorList>
    </citation>
    <scope>NUCLEOTIDE SEQUENCE [LARGE SCALE GENOMIC DNA]</scope>
    <source>
        <strain evidence="2 3">JCM 14588</strain>
    </source>
</reference>
<sequence>MLGELDGIGDVVEESVGSDVGVVGSLVGVVGSVVGVVGSVVVSRVRLSGRAVM</sequence>